<evidence type="ECO:0000256" key="10">
    <source>
        <dbReference type="ARBA" id="ARBA00022989"/>
    </source>
</evidence>
<keyword evidence="8" id="KW-0547">Nucleotide-binding</keyword>
<proteinExistence type="inferred from homology"/>
<comment type="similarity">
    <text evidence="3">Belongs to the glycosyltransferase 31 family. Beta3-Gal-T subfamily.</text>
</comment>
<evidence type="ECO:0000256" key="6">
    <source>
        <dbReference type="ARBA" id="ARBA00022679"/>
    </source>
</evidence>
<accession>A0A1Y2CDZ9</accession>
<name>A0A1Y2CDZ9_9FUNG</name>
<comment type="pathway">
    <text evidence="2">Protein modification; protein glycosylation.</text>
</comment>
<feature type="transmembrane region" description="Helical" evidence="12">
    <location>
        <begin position="24"/>
        <end position="48"/>
    </location>
</feature>
<keyword evidence="10 12" id="KW-1133">Transmembrane helix</keyword>
<evidence type="ECO:0000259" key="13">
    <source>
        <dbReference type="Pfam" id="PF02434"/>
    </source>
</evidence>
<evidence type="ECO:0000313" key="15">
    <source>
        <dbReference type="Proteomes" id="UP000193642"/>
    </source>
</evidence>
<keyword evidence="7 12" id="KW-0812">Transmembrane</keyword>
<dbReference type="AlphaFoldDB" id="A0A1Y2CDZ9"/>
<evidence type="ECO:0000256" key="5">
    <source>
        <dbReference type="ARBA" id="ARBA00022676"/>
    </source>
</evidence>
<reference evidence="14 15" key="1">
    <citation type="submission" date="2016-07" db="EMBL/GenBank/DDBJ databases">
        <title>Pervasive Adenine N6-methylation of Active Genes in Fungi.</title>
        <authorList>
            <consortium name="DOE Joint Genome Institute"/>
            <person name="Mondo S.J."/>
            <person name="Dannebaum R.O."/>
            <person name="Kuo R.C."/>
            <person name="Labutti K."/>
            <person name="Haridas S."/>
            <person name="Kuo A."/>
            <person name="Salamov A."/>
            <person name="Ahrendt S.R."/>
            <person name="Lipzen A."/>
            <person name="Sullivan W."/>
            <person name="Andreopoulos W.B."/>
            <person name="Clum A."/>
            <person name="Lindquist E."/>
            <person name="Daum C."/>
            <person name="Ramamoorthy G.K."/>
            <person name="Gryganskyi A."/>
            <person name="Culley D."/>
            <person name="Magnuson J.K."/>
            <person name="James T.Y."/>
            <person name="O'Malley M.A."/>
            <person name="Stajich J.E."/>
            <person name="Spatafora J.W."/>
            <person name="Visel A."/>
            <person name="Grigoriev I.V."/>
        </authorList>
    </citation>
    <scope>NUCLEOTIDE SEQUENCE [LARGE SCALE GENOMIC DNA]</scope>
    <source>
        <strain evidence="14 15">JEL800</strain>
    </source>
</reference>
<evidence type="ECO:0000256" key="4">
    <source>
        <dbReference type="ARBA" id="ARBA00012557"/>
    </source>
</evidence>
<dbReference type="Proteomes" id="UP000193642">
    <property type="component" value="Unassembled WGS sequence"/>
</dbReference>
<sequence length="338" mass="37333">MEGLPSHRRPPAHKLSTLPRRRRICLIITTGLLILAVLLSYILGLTVFNPQPTTTPPITHQPASNTSRLFSNFTMEHKAHLLANMDFNNLAIALKSGSETFPKRTPAQFETFLKAVHNVLVIGEKGGVSDVHGRRMFDVYHGALDAAKARLGPKGVRFAESRMGKLKLDLSDQGSTPMQGQVGRDQGGKSAADTVQAGWFNNEGWVSDAHKNLPGFALLYKEFPEAEWFLMIDDDSYVFVENLHKYLKQFNPDKKYYMGQANKFQGCDDVAVMGMGPPIAQGGTGILMSRGAIKALLKIVDQCTVQYQECWAGDVRVGLCLRDAGIHLKHTPGFNGWP</sequence>
<dbReference type="PANTHER" id="PTHR23033:SF47">
    <property type="entry name" value="APPLE DOMAIN-CONTAINING PROTEIN-RELATED"/>
    <property type="match status" value="1"/>
</dbReference>
<dbReference type="OrthoDB" id="414175at2759"/>
<comment type="caution">
    <text evidence="14">The sequence shown here is derived from an EMBL/GenBank/DDBJ whole genome shotgun (WGS) entry which is preliminary data.</text>
</comment>
<evidence type="ECO:0000313" key="14">
    <source>
        <dbReference type="EMBL" id="ORY45156.1"/>
    </source>
</evidence>
<dbReference type="GO" id="GO:0016263">
    <property type="term" value="F:glycoprotein-N-acetylgalactosamine 3-beta-galactosyltransferase activity"/>
    <property type="evidence" value="ECO:0007669"/>
    <property type="project" value="UniProtKB-EC"/>
</dbReference>
<dbReference type="STRING" id="329046.A0A1Y2CDZ9"/>
<dbReference type="Gene3D" id="3.90.550.50">
    <property type="match status" value="1"/>
</dbReference>
<keyword evidence="6" id="KW-0808">Transferase</keyword>
<comment type="subcellular location">
    <subcellularLocation>
        <location evidence="1">Membrane</location>
        <topology evidence="1">Single-pass type II membrane protein</topology>
    </subcellularLocation>
</comment>
<dbReference type="GO" id="GO:0016020">
    <property type="term" value="C:membrane"/>
    <property type="evidence" value="ECO:0007669"/>
    <property type="project" value="UniProtKB-SubCell"/>
</dbReference>
<evidence type="ECO:0000256" key="1">
    <source>
        <dbReference type="ARBA" id="ARBA00004606"/>
    </source>
</evidence>
<dbReference type="InterPro" id="IPR026050">
    <property type="entry name" value="C1GALT1/C1GALT1_chp1"/>
</dbReference>
<keyword evidence="5" id="KW-0328">Glycosyltransferase</keyword>
<dbReference type="EMBL" id="MCGO01000020">
    <property type="protein sequence ID" value="ORY45156.1"/>
    <property type="molecule type" value="Genomic_DNA"/>
</dbReference>
<evidence type="ECO:0000256" key="2">
    <source>
        <dbReference type="ARBA" id="ARBA00004922"/>
    </source>
</evidence>
<keyword evidence="15" id="KW-1185">Reference proteome</keyword>
<dbReference type="InterPro" id="IPR003378">
    <property type="entry name" value="Fringe-like_glycosylTrfase"/>
</dbReference>
<evidence type="ECO:0000256" key="7">
    <source>
        <dbReference type="ARBA" id="ARBA00022692"/>
    </source>
</evidence>
<keyword evidence="9" id="KW-0735">Signal-anchor</keyword>
<gene>
    <name evidence="14" type="ORF">BCR33DRAFT_716488</name>
</gene>
<protein>
    <recommendedName>
        <fullName evidence="4">N-acetylgalactosaminide beta-1,3-galactosyltransferase</fullName>
        <ecNumber evidence="4">2.4.1.122</ecNumber>
    </recommendedName>
</protein>
<organism evidence="14 15">
    <name type="scientific">Rhizoclosmatium globosum</name>
    <dbReference type="NCBI Taxonomy" id="329046"/>
    <lineage>
        <taxon>Eukaryota</taxon>
        <taxon>Fungi</taxon>
        <taxon>Fungi incertae sedis</taxon>
        <taxon>Chytridiomycota</taxon>
        <taxon>Chytridiomycota incertae sedis</taxon>
        <taxon>Chytridiomycetes</taxon>
        <taxon>Chytridiales</taxon>
        <taxon>Chytriomycetaceae</taxon>
        <taxon>Rhizoclosmatium</taxon>
    </lineage>
</organism>
<dbReference type="GO" id="GO:0000166">
    <property type="term" value="F:nucleotide binding"/>
    <property type="evidence" value="ECO:0007669"/>
    <property type="project" value="UniProtKB-KW"/>
</dbReference>
<dbReference type="PANTHER" id="PTHR23033">
    <property type="entry name" value="BETA1,3-GALACTOSYLTRANSFERASE"/>
    <property type="match status" value="1"/>
</dbReference>
<evidence type="ECO:0000256" key="8">
    <source>
        <dbReference type="ARBA" id="ARBA00022741"/>
    </source>
</evidence>
<evidence type="ECO:0000256" key="3">
    <source>
        <dbReference type="ARBA" id="ARBA00006462"/>
    </source>
</evidence>
<evidence type="ECO:0000256" key="12">
    <source>
        <dbReference type="SAM" id="Phobius"/>
    </source>
</evidence>
<dbReference type="EC" id="2.4.1.122" evidence="4"/>
<evidence type="ECO:0000256" key="11">
    <source>
        <dbReference type="ARBA" id="ARBA00023136"/>
    </source>
</evidence>
<evidence type="ECO:0000256" key="9">
    <source>
        <dbReference type="ARBA" id="ARBA00022968"/>
    </source>
</evidence>
<keyword evidence="11 12" id="KW-0472">Membrane</keyword>
<dbReference type="Pfam" id="PF02434">
    <property type="entry name" value="Fringe"/>
    <property type="match status" value="1"/>
</dbReference>
<feature type="domain" description="Fringe-like glycosyltransferase" evidence="13">
    <location>
        <begin position="226"/>
        <end position="334"/>
    </location>
</feature>